<feature type="transmembrane region" description="Helical" evidence="1">
    <location>
        <begin position="362"/>
        <end position="390"/>
    </location>
</feature>
<name>A0A016T0G3_9BILA</name>
<feature type="transmembrane region" description="Helical" evidence="1">
    <location>
        <begin position="265"/>
        <end position="285"/>
    </location>
</feature>
<keyword evidence="3" id="KW-1185">Reference proteome</keyword>
<organism evidence="2 3">
    <name type="scientific">Ancylostoma ceylanicum</name>
    <dbReference type="NCBI Taxonomy" id="53326"/>
    <lineage>
        <taxon>Eukaryota</taxon>
        <taxon>Metazoa</taxon>
        <taxon>Ecdysozoa</taxon>
        <taxon>Nematoda</taxon>
        <taxon>Chromadorea</taxon>
        <taxon>Rhabditida</taxon>
        <taxon>Rhabditina</taxon>
        <taxon>Rhabditomorpha</taxon>
        <taxon>Strongyloidea</taxon>
        <taxon>Ancylostomatidae</taxon>
        <taxon>Ancylostomatinae</taxon>
        <taxon>Ancylostoma</taxon>
    </lineage>
</organism>
<dbReference type="Proteomes" id="UP000024635">
    <property type="component" value="Unassembled WGS sequence"/>
</dbReference>
<keyword evidence="1" id="KW-1133">Transmembrane helix</keyword>
<evidence type="ECO:0000313" key="3">
    <source>
        <dbReference type="Proteomes" id="UP000024635"/>
    </source>
</evidence>
<sequence>MPVVEISDGKDDCKETAVSLQPKAELEVFTRKLLYVVSILRLNFIEPSHWSVGKVINAVVTTFMFGLACYSLIYTMHTTFTKTHSPMVMSSKLLLIAWAIQAIVSLVFLVYWQLNGHMKSFHRNIVECQQGVGMRLGKKLIITNITWFYLIIFLEIFIIGLYNFFYYFGTTQTDFAIRQSKMFYYPQLRFVNSFITLYTYIAWNASMFVYIIYTNAAFLEVKYFNDELEKLDGTADDVELQLLHKMEAYGRLCGVIRELDRIFRLYAFIMLVIIIPSVIFTLMMLNQRIHGLKDLIICMPSIALCVYSFLGVTVAPARLHDEVSRSRICLIRNESIWFPYRRDVFTIAQVLSSHMEQYDLGISIWGFAILSRPLVLATFSVMAMVLSVIIELTPAPHVVEVVNCSTSSIL</sequence>
<feature type="transmembrane region" description="Helical" evidence="1">
    <location>
        <begin position="297"/>
        <end position="317"/>
    </location>
</feature>
<dbReference type="OrthoDB" id="5784962at2759"/>
<proteinExistence type="predicted"/>
<feature type="transmembrane region" description="Helical" evidence="1">
    <location>
        <begin position="93"/>
        <end position="114"/>
    </location>
</feature>
<dbReference type="PANTHER" id="PTHR34492">
    <property type="entry name" value="GUSTATORY RECEPTOR FAMILY"/>
    <property type="match status" value="1"/>
</dbReference>
<keyword evidence="1" id="KW-0472">Membrane</keyword>
<evidence type="ECO:0008006" key="4">
    <source>
        <dbReference type="Google" id="ProtNLM"/>
    </source>
</evidence>
<accession>A0A016T0G3</accession>
<feature type="transmembrane region" description="Helical" evidence="1">
    <location>
        <begin position="147"/>
        <end position="169"/>
    </location>
</feature>
<comment type="caution">
    <text evidence="2">The sequence shown here is derived from an EMBL/GenBank/DDBJ whole genome shotgun (WGS) entry which is preliminary data.</text>
</comment>
<feature type="transmembrane region" description="Helical" evidence="1">
    <location>
        <begin position="190"/>
        <end position="213"/>
    </location>
</feature>
<dbReference type="AlphaFoldDB" id="A0A016T0G3"/>
<keyword evidence="1" id="KW-0812">Transmembrane</keyword>
<reference evidence="3" key="1">
    <citation type="journal article" date="2015" name="Nat. Genet.">
        <title>The genome and transcriptome of the zoonotic hookworm Ancylostoma ceylanicum identify infection-specific gene families.</title>
        <authorList>
            <person name="Schwarz E.M."/>
            <person name="Hu Y."/>
            <person name="Antoshechkin I."/>
            <person name="Miller M.M."/>
            <person name="Sternberg P.W."/>
            <person name="Aroian R.V."/>
        </authorList>
    </citation>
    <scope>NUCLEOTIDE SEQUENCE</scope>
    <source>
        <strain evidence="3">HY135</strain>
    </source>
</reference>
<evidence type="ECO:0000256" key="1">
    <source>
        <dbReference type="SAM" id="Phobius"/>
    </source>
</evidence>
<dbReference type="PANTHER" id="PTHR34492:SF2">
    <property type="entry name" value="G PROTEIN-COUPLED RECEPTOR"/>
    <property type="match status" value="1"/>
</dbReference>
<gene>
    <name evidence="2" type="primary">Acey_s0152.g2868</name>
    <name evidence="2" type="ORF">Y032_0152g2868</name>
</gene>
<evidence type="ECO:0000313" key="2">
    <source>
        <dbReference type="EMBL" id="EYB96220.1"/>
    </source>
</evidence>
<protein>
    <recommendedName>
        <fullName evidence="4">Gustatory receptor</fullName>
    </recommendedName>
</protein>
<feature type="transmembrane region" description="Helical" evidence="1">
    <location>
        <begin position="55"/>
        <end position="73"/>
    </location>
</feature>
<dbReference type="EMBL" id="JARK01001488">
    <property type="protein sequence ID" value="EYB96220.1"/>
    <property type="molecule type" value="Genomic_DNA"/>
</dbReference>